<evidence type="ECO:0000313" key="4">
    <source>
        <dbReference type="Proteomes" id="UP001357485"/>
    </source>
</evidence>
<keyword evidence="1" id="KW-0175">Coiled coil</keyword>
<proteinExistence type="predicted"/>
<feature type="region of interest" description="Disordered" evidence="2">
    <location>
        <begin position="1"/>
        <end position="99"/>
    </location>
</feature>
<name>A0ABR0LZ01_9PEZI</name>
<gene>
    <name evidence="3" type="ORF">LTR16_002091</name>
</gene>
<dbReference type="EMBL" id="JAVRRA010008354">
    <property type="protein sequence ID" value="KAK5256913.1"/>
    <property type="molecule type" value="Genomic_DNA"/>
</dbReference>
<reference evidence="3 4" key="1">
    <citation type="submission" date="2023-08" db="EMBL/GenBank/DDBJ databases">
        <title>Black Yeasts Isolated from many extreme environments.</title>
        <authorList>
            <person name="Coleine C."/>
            <person name="Stajich J.E."/>
            <person name="Selbmann L."/>
        </authorList>
    </citation>
    <scope>NUCLEOTIDE SEQUENCE [LARGE SCALE GENOMIC DNA]</scope>
    <source>
        <strain evidence="3 4">CCFEE 536</strain>
    </source>
</reference>
<protein>
    <submittedName>
        <fullName evidence="3">Uncharacterized protein</fullName>
    </submittedName>
</protein>
<accession>A0ABR0LZ01</accession>
<evidence type="ECO:0000256" key="1">
    <source>
        <dbReference type="SAM" id="Coils"/>
    </source>
</evidence>
<feature type="compositionally biased region" description="Basic and acidic residues" evidence="2">
    <location>
        <begin position="31"/>
        <end position="53"/>
    </location>
</feature>
<comment type="caution">
    <text evidence="3">The sequence shown here is derived from an EMBL/GenBank/DDBJ whole genome shotgun (WGS) entry which is preliminary data.</text>
</comment>
<feature type="coiled-coil region" evidence="1">
    <location>
        <begin position="106"/>
        <end position="165"/>
    </location>
</feature>
<feature type="compositionally biased region" description="Acidic residues" evidence="2">
    <location>
        <begin position="21"/>
        <end position="30"/>
    </location>
</feature>
<dbReference type="Proteomes" id="UP001357485">
    <property type="component" value="Unassembled WGS sequence"/>
</dbReference>
<sequence length="177" mass="19834">MPGRRSEGLVAPATDPAPYEPSEDNEDTEMGDAREADHEDSNRANKRKSESPHKARPAPALESDTESVIEVAVGRRTRKPSQKVRDNQATQEELQGPSQSDVLAVLKELNKRMMAMETKEELYRAKEEAYRARTIELEEADKGEVKKLENLVKTLQLDIASLKEVSPYWGQSLESGN</sequence>
<evidence type="ECO:0000256" key="2">
    <source>
        <dbReference type="SAM" id="MobiDB-lite"/>
    </source>
</evidence>
<organism evidence="3 4">
    <name type="scientific">Cryomyces antarcticus</name>
    <dbReference type="NCBI Taxonomy" id="329879"/>
    <lineage>
        <taxon>Eukaryota</taxon>
        <taxon>Fungi</taxon>
        <taxon>Dikarya</taxon>
        <taxon>Ascomycota</taxon>
        <taxon>Pezizomycotina</taxon>
        <taxon>Dothideomycetes</taxon>
        <taxon>Dothideomycetes incertae sedis</taxon>
        <taxon>Cryomyces</taxon>
    </lineage>
</organism>
<keyword evidence="4" id="KW-1185">Reference proteome</keyword>
<evidence type="ECO:0000313" key="3">
    <source>
        <dbReference type="EMBL" id="KAK5256913.1"/>
    </source>
</evidence>
<feature type="compositionally biased region" description="Polar residues" evidence="2">
    <location>
        <begin position="87"/>
        <end position="99"/>
    </location>
</feature>